<organism evidence="1 2">
    <name type="scientific">Heterotrigona itama</name>
    <dbReference type="NCBI Taxonomy" id="395501"/>
    <lineage>
        <taxon>Eukaryota</taxon>
        <taxon>Metazoa</taxon>
        <taxon>Ecdysozoa</taxon>
        <taxon>Arthropoda</taxon>
        <taxon>Hexapoda</taxon>
        <taxon>Insecta</taxon>
        <taxon>Pterygota</taxon>
        <taxon>Neoptera</taxon>
        <taxon>Endopterygota</taxon>
        <taxon>Hymenoptera</taxon>
        <taxon>Apocrita</taxon>
        <taxon>Aculeata</taxon>
        <taxon>Apoidea</taxon>
        <taxon>Anthophila</taxon>
        <taxon>Apidae</taxon>
        <taxon>Heterotrigona</taxon>
    </lineage>
</organism>
<evidence type="ECO:0000313" key="2">
    <source>
        <dbReference type="Proteomes" id="UP000752696"/>
    </source>
</evidence>
<dbReference type="Proteomes" id="UP000752696">
    <property type="component" value="Unassembled WGS sequence"/>
</dbReference>
<dbReference type="AlphaFoldDB" id="A0A6V7H570"/>
<comment type="caution">
    <text evidence="1">The sequence shown here is derived from an EMBL/GenBank/DDBJ whole genome shotgun (WGS) entry which is preliminary data.</text>
</comment>
<protein>
    <submittedName>
        <fullName evidence="1">Uncharacterized protein</fullName>
    </submittedName>
</protein>
<keyword evidence="2" id="KW-1185">Reference proteome</keyword>
<sequence>GRGARDSRGKLAQLRPVEFPVHCTTDCDTWMDICLN</sequence>
<accession>A0A6V7H570</accession>
<feature type="non-terminal residue" evidence="1">
    <location>
        <position position="1"/>
    </location>
</feature>
<reference evidence="1" key="1">
    <citation type="submission" date="2020-07" db="EMBL/GenBank/DDBJ databases">
        <authorList>
            <person name="Nazaruddin N."/>
        </authorList>
    </citation>
    <scope>NUCLEOTIDE SEQUENCE</scope>
</reference>
<name>A0A6V7H570_9HYME</name>
<proteinExistence type="predicted"/>
<gene>
    <name evidence="1" type="ORF">MHI_LOCUS455623</name>
</gene>
<evidence type="ECO:0000313" key="1">
    <source>
        <dbReference type="EMBL" id="CAD1474216.1"/>
    </source>
</evidence>
<feature type="non-terminal residue" evidence="1">
    <location>
        <position position="36"/>
    </location>
</feature>
<dbReference type="EMBL" id="CAJDYZ010007331">
    <property type="protein sequence ID" value="CAD1474216.1"/>
    <property type="molecule type" value="Genomic_DNA"/>
</dbReference>